<proteinExistence type="inferred from homology"/>
<reference evidence="17 18" key="1">
    <citation type="submission" date="2021-03" db="EMBL/GenBank/DDBJ databases">
        <title>Genomic Encyclopedia of Type Strains, Phase IV (KMG-IV): sequencing the most valuable type-strain genomes for metagenomic binning, comparative biology and taxonomic classification.</title>
        <authorList>
            <person name="Goeker M."/>
        </authorList>
    </citation>
    <scope>NUCLEOTIDE SEQUENCE [LARGE SCALE GENOMIC DNA]</scope>
    <source>
        <strain evidence="17 18">DSM 26048</strain>
    </source>
</reference>
<keyword evidence="7" id="KW-0276">Fatty acid metabolism</keyword>
<dbReference type="Gene3D" id="3.40.47.10">
    <property type="match status" value="1"/>
</dbReference>
<keyword evidence="6 14" id="KW-0808">Transferase</keyword>
<evidence type="ECO:0000256" key="10">
    <source>
        <dbReference type="ARBA" id="ARBA00023315"/>
    </source>
</evidence>
<dbReference type="NCBIfam" id="TIGR03150">
    <property type="entry name" value="fabF"/>
    <property type="match status" value="1"/>
</dbReference>
<dbReference type="InterPro" id="IPR014031">
    <property type="entry name" value="Ketoacyl_synth_C"/>
</dbReference>
<evidence type="ECO:0000313" key="17">
    <source>
        <dbReference type="EMBL" id="MBP1993920.1"/>
    </source>
</evidence>
<comment type="similarity">
    <text evidence="2 14 15">Belongs to the thiolase-like superfamily. Beta-ketoacyl-ACP synthases family.</text>
</comment>
<evidence type="ECO:0000256" key="13">
    <source>
        <dbReference type="ARBA" id="ARBA00047659"/>
    </source>
</evidence>
<dbReference type="EMBL" id="JAGGLB010000022">
    <property type="protein sequence ID" value="MBP1993920.1"/>
    <property type="molecule type" value="Genomic_DNA"/>
</dbReference>
<evidence type="ECO:0000313" key="18">
    <source>
        <dbReference type="Proteomes" id="UP001519287"/>
    </source>
</evidence>
<sequence>MDKRVVITGMGCVTPLGLSRESTWDRMRCGVSGIDFLTRASSDLLSVKVAAEVKEFDALQVMERKEARRMDRFMQFAVAAAVEAVLDSGLDIGGQADPQRTGVWIGSGVGGVGTFQDGLEDALQKGYKRVSPFAIPMFIANMASSQVAMRMGAEGPAGCSVTACSSGSNSIGEAFRVIQRGDADVMIAGGSEAPICNIGLASFAAMHALSLNPDPASACCPFDQRRDGFVMGEGAGIVILESLEHAAARGADIYAELLGYGSCCDSYHITAPRPDGQGWARAMKLALSDAGAAPEDIDYINAHGTSTAYNDLAETRAIKAVFQKHAYEVSISSTKSMTGHLLGASGAVEAIAAVMAIRDQVIPPTINYQLPDEELDLDYTPNLARGKKVEMTMSNSFAFGGHNAVLIFGKYESGR</sequence>
<dbReference type="Pfam" id="PF00109">
    <property type="entry name" value="ketoacyl-synt"/>
    <property type="match status" value="1"/>
</dbReference>
<evidence type="ECO:0000256" key="1">
    <source>
        <dbReference type="ARBA" id="ARBA00005194"/>
    </source>
</evidence>
<dbReference type="GO" id="GO:0004315">
    <property type="term" value="F:3-oxoacyl-[acyl-carrier-protein] synthase activity"/>
    <property type="evidence" value="ECO:0007669"/>
    <property type="project" value="UniProtKB-EC"/>
</dbReference>
<dbReference type="NCBIfam" id="NF005589">
    <property type="entry name" value="PRK07314.1"/>
    <property type="match status" value="1"/>
</dbReference>
<protein>
    <recommendedName>
        <fullName evidence="4 14">3-oxoacyl-[acyl-carrier-protein] synthase 2</fullName>
        <ecNumber evidence="3 14">2.3.1.179</ecNumber>
    </recommendedName>
</protein>
<evidence type="ECO:0000259" key="16">
    <source>
        <dbReference type="PROSITE" id="PS52004"/>
    </source>
</evidence>
<keyword evidence="5 14" id="KW-0444">Lipid biosynthesis</keyword>
<evidence type="ECO:0000256" key="14">
    <source>
        <dbReference type="PIRNR" id="PIRNR000447"/>
    </source>
</evidence>
<evidence type="ECO:0000256" key="7">
    <source>
        <dbReference type="ARBA" id="ARBA00022832"/>
    </source>
</evidence>
<accession>A0ABS4J265</accession>
<comment type="catalytic activity">
    <reaction evidence="12 14">
        <text>(9Z)-hexadecenoyl-[ACP] + malonyl-[ACP] + H(+) = 3-oxo-(11Z)-octadecenoyl-[ACP] + holo-[ACP] + CO2</text>
        <dbReference type="Rhea" id="RHEA:55040"/>
        <dbReference type="Rhea" id="RHEA-COMP:9623"/>
        <dbReference type="Rhea" id="RHEA-COMP:9685"/>
        <dbReference type="Rhea" id="RHEA-COMP:10800"/>
        <dbReference type="Rhea" id="RHEA-COMP:14074"/>
        <dbReference type="ChEBI" id="CHEBI:15378"/>
        <dbReference type="ChEBI" id="CHEBI:16526"/>
        <dbReference type="ChEBI" id="CHEBI:64479"/>
        <dbReference type="ChEBI" id="CHEBI:78449"/>
        <dbReference type="ChEBI" id="CHEBI:83989"/>
        <dbReference type="ChEBI" id="CHEBI:138538"/>
        <dbReference type="EC" id="2.3.1.179"/>
    </reaction>
</comment>
<organism evidence="17 18">
    <name type="scientific">Paenibacillus eucommiae</name>
    <dbReference type="NCBI Taxonomy" id="1355755"/>
    <lineage>
        <taxon>Bacteria</taxon>
        <taxon>Bacillati</taxon>
        <taxon>Bacillota</taxon>
        <taxon>Bacilli</taxon>
        <taxon>Bacillales</taxon>
        <taxon>Paenibacillaceae</taxon>
        <taxon>Paenibacillus</taxon>
    </lineage>
</organism>
<dbReference type="PROSITE" id="PS52004">
    <property type="entry name" value="KS3_2"/>
    <property type="match status" value="1"/>
</dbReference>
<dbReference type="InterPro" id="IPR000794">
    <property type="entry name" value="Beta-ketoacyl_synthase"/>
</dbReference>
<evidence type="ECO:0000256" key="12">
    <source>
        <dbReference type="ARBA" id="ARBA00047318"/>
    </source>
</evidence>
<dbReference type="PIRSF" id="PIRSF000447">
    <property type="entry name" value="KAS_II"/>
    <property type="match status" value="1"/>
</dbReference>
<evidence type="ECO:0000256" key="6">
    <source>
        <dbReference type="ARBA" id="ARBA00022679"/>
    </source>
</evidence>
<dbReference type="SMART" id="SM00825">
    <property type="entry name" value="PKS_KS"/>
    <property type="match status" value="1"/>
</dbReference>
<dbReference type="InterPro" id="IPR020841">
    <property type="entry name" value="PKS_Beta-ketoAc_synthase_dom"/>
</dbReference>
<feature type="domain" description="Ketosynthase family 3 (KS3)" evidence="16">
    <location>
        <begin position="2"/>
        <end position="410"/>
    </location>
</feature>
<evidence type="ECO:0000256" key="3">
    <source>
        <dbReference type="ARBA" id="ARBA00012356"/>
    </source>
</evidence>
<keyword evidence="9 14" id="KW-0275">Fatty acid biosynthesis</keyword>
<dbReference type="RefSeq" id="WP_209975789.1">
    <property type="nucleotide sequence ID" value="NZ_JAGGLB010000022.1"/>
</dbReference>
<comment type="catalytic activity">
    <reaction evidence="13 14">
        <text>a fatty acyl-[ACP] + malonyl-[ACP] + H(+) = a 3-oxoacyl-[ACP] + holo-[ACP] + CO2</text>
        <dbReference type="Rhea" id="RHEA:22836"/>
        <dbReference type="Rhea" id="RHEA-COMP:9623"/>
        <dbReference type="Rhea" id="RHEA-COMP:9685"/>
        <dbReference type="Rhea" id="RHEA-COMP:9916"/>
        <dbReference type="Rhea" id="RHEA-COMP:14125"/>
        <dbReference type="ChEBI" id="CHEBI:15378"/>
        <dbReference type="ChEBI" id="CHEBI:16526"/>
        <dbReference type="ChEBI" id="CHEBI:64479"/>
        <dbReference type="ChEBI" id="CHEBI:78449"/>
        <dbReference type="ChEBI" id="CHEBI:78776"/>
        <dbReference type="ChEBI" id="CHEBI:138651"/>
    </reaction>
</comment>
<dbReference type="Proteomes" id="UP001519287">
    <property type="component" value="Unassembled WGS sequence"/>
</dbReference>
<keyword evidence="10 14" id="KW-0012">Acyltransferase</keyword>
<evidence type="ECO:0000256" key="4">
    <source>
        <dbReference type="ARBA" id="ARBA00014657"/>
    </source>
</evidence>
<dbReference type="SUPFAM" id="SSF53901">
    <property type="entry name" value="Thiolase-like"/>
    <property type="match status" value="2"/>
</dbReference>
<dbReference type="Pfam" id="PF02801">
    <property type="entry name" value="Ketoacyl-synt_C"/>
    <property type="match status" value="1"/>
</dbReference>
<dbReference type="CDD" id="cd00834">
    <property type="entry name" value="KAS_I_II"/>
    <property type="match status" value="1"/>
</dbReference>
<name>A0ABS4J265_9BACL</name>
<evidence type="ECO:0000256" key="9">
    <source>
        <dbReference type="ARBA" id="ARBA00023160"/>
    </source>
</evidence>
<dbReference type="EC" id="2.3.1.179" evidence="3 14"/>
<keyword evidence="8" id="KW-0443">Lipid metabolism</keyword>
<dbReference type="InterPro" id="IPR017568">
    <property type="entry name" value="3-oxoacyl-ACP_synth-2"/>
</dbReference>
<evidence type="ECO:0000256" key="15">
    <source>
        <dbReference type="RuleBase" id="RU003694"/>
    </source>
</evidence>
<comment type="caution">
    <text evidence="17">The sequence shown here is derived from an EMBL/GenBank/DDBJ whole genome shotgun (WGS) entry which is preliminary data.</text>
</comment>
<dbReference type="InterPro" id="IPR014030">
    <property type="entry name" value="Ketoacyl_synth_N"/>
</dbReference>
<evidence type="ECO:0000256" key="5">
    <source>
        <dbReference type="ARBA" id="ARBA00022516"/>
    </source>
</evidence>
<comment type="pathway">
    <text evidence="1 14">Lipid metabolism; fatty acid biosynthesis.</text>
</comment>
<evidence type="ECO:0000256" key="8">
    <source>
        <dbReference type="ARBA" id="ARBA00023098"/>
    </source>
</evidence>
<comment type="function">
    <text evidence="11 14">Involved in the type II fatty acid elongation cycle. Catalyzes the elongation of a wide range of acyl-ACP by the addition of two carbons from malonyl-ACP to an acyl acceptor. Can efficiently catalyze the conversion of palmitoleoyl-ACP (cis-hexadec-9-enoyl-ACP) to cis-vaccenoyl-ACP (cis-octadec-11-enoyl-ACP), an essential step in the thermal regulation of fatty acid composition.</text>
</comment>
<evidence type="ECO:0000256" key="11">
    <source>
        <dbReference type="ARBA" id="ARBA00024006"/>
    </source>
</evidence>
<dbReference type="InterPro" id="IPR016039">
    <property type="entry name" value="Thiolase-like"/>
</dbReference>
<evidence type="ECO:0000256" key="2">
    <source>
        <dbReference type="ARBA" id="ARBA00008467"/>
    </source>
</evidence>
<dbReference type="PANTHER" id="PTHR11712">
    <property type="entry name" value="POLYKETIDE SYNTHASE-RELATED"/>
    <property type="match status" value="1"/>
</dbReference>
<gene>
    <name evidence="17" type="ORF">J2Z66_005546</name>
</gene>
<keyword evidence="18" id="KW-1185">Reference proteome</keyword>
<dbReference type="PANTHER" id="PTHR11712:SF336">
    <property type="entry name" value="3-OXOACYL-[ACYL-CARRIER-PROTEIN] SYNTHASE, MITOCHONDRIAL"/>
    <property type="match status" value="1"/>
</dbReference>